<proteinExistence type="predicted"/>
<dbReference type="InterPro" id="IPR019734">
    <property type="entry name" value="TPR_rpt"/>
</dbReference>
<dbReference type="Pfam" id="PF13414">
    <property type="entry name" value="TPR_11"/>
    <property type="match status" value="1"/>
</dbReference>
<keyword evidence="2 3" id="KW-0802">TPR repeat</keyword>
<dbReference type="Proteomes" id="UP000199181">
    <property type="component" value="Unassembled WGS sequence"/>
</dbReference>
<feature type="signal peptide" evidence="5">
    <location>
        <begin position="1"/>
        <end position="32"/>
    </location>
</feature>
<accession>A0A1I0L2G4</accession>
<keyword evidence="7" id="KW-1185">Reference proteome</keyword>
<feature type="chain" id="PRO_5011514755" evidence="5">
    <location>
        <begin position="33"/>
        <end position="318"/>
    </location>
</feature>
<dbReference type="RefSeq" id="WP_245767818.1">
    <property type="nucleotide sequence ID" value="NZ_FOIJ01000017.1"/>
</dbReference>
<keyword evidence="1" id="KW-0677">Repeat</keyword>
<dbReference type="PANTHER" id="PTHR44186">
    <property type="match status" value="1"/>
</dbReference>
<name>A0A1I0L2G4_9BACT</name>
<evidence type="ECO:0000256" key="2">
    <source>
        <dbReference type="ARBA" id="ARBA00022803"/>
    </source>
</evidence>
<evidence type="ECO:0000256" key="3">
    <source>
        <dbReference type="PROSITE-ProRule" id="PRU00339"/>
    </source>
</evidence>
<feature type="region of interest" description="Disordered" evidence="4">
    <location>
        <begin position="150"/>
        <end position="171"/>
    </location>
</feature>
<feature type="compositionally biased region" description="Polar residues" evidence="4">
    <location>
        <begin position="303"/>
        <end position="318"/>
    </location>
</feature>
<dbReference type="PROSITE" id="PS50293">
    <property type="entry name" value="TPR_REGION"/>
    <property type="match status" value="1"/>
</dbReference>
<organism evidence="6 7">
    <name type="scientific">Stigmatella erecta</name>
    <dbReference type="NCBI Taxonomy" id="83460"/>
    <lineage>
        <taxon>Bacteria</taxon>
        <taxon>Pseudomonadati</taxon>
        <taxon>Myxococcota</taxon>
        <taxon>Myxococcia</taxon>
        <taxon>Myxococcales</taxon>
        <taxon>Cystobacterineae</taxon>
        <taxon>Archangiaceae</taxon>
        <taxon>Stigmatella</taxon>
    </lineage>
</organism>
<evidence type="ECO:0000256" key="4">
    <source>
        <dbReference type="SAM" id="MobiDB-lite"/>
    </source>
</evidence>
<dbReference type="PROSITE" id="PS50005">
    <property type="entry name" value="TPR"/>
    <property type="match status" value="1"/>
</dbReference>
<evidence type="ECO:0000256" key="5">
    <source>
        <dbReference type="SAM" id="SignalP"/>
    </source>
</evidence>
<protein>
    <submittedName>
        <fullName evidence="6">TPR repeat-containing protein</fullName>
    </submittedName>
</protein>
<evidence type="ECO:0000313" key="6">
    <source>
        <dbReference type="EMBL" id="SEU33421.1"/>
    </source>
</evidence>
<dbReference type="EMBL" id="FOIJ01000017">
    <property type="protein sequence ID" value="SEU33421.1"/>
    <property type="molecule type" value="Genomic_DNA"/>
</dbReference>
<feature type="repeat" description="TPR" evidence="3">
    <location>
        <begin position="206"/>
        <end position="239"/>
    </location>
</feature>
<keyword evidence="5" id="KW-0732">Signal</keyword>
<evidence type="ECO:0000256" key="1">
    <source>
        <dbReference type="ARBA" id="ARBA00022737"/>
    </source>
</evidence>
<sequence>MMPPSALSMAPVSSITGLAVAFLLLVPGLAAAAPLASGPFRADPYGQFELVAEGERVSGVQTQSGGTCSQVGKGPVLEGTFQDRVLVGWLKVCQTGNGCAPEQAYPILAFYNEQDQTLVAHVRLRSGCESPVLKDKRFILQAIPPERGALGGGGSTLASELASKRGSPKFEQARAEREKGERFYLNKQYKEAAEAFRRSVESEPSWAAYLGLGSSQFKQGQLPAALKSLERALQLQPKNPDILYMMGSVHAQLGNKKRALSLLRQTVDLGYALHTVIEGDPDLLSQLGGDREFQELVKRSSEKAASSRTTSGPGTPNP</sequence>
<evidence type="ECO:0000313" key="7">
    <source>
        <dbReference type="Proteomes" id="UP000199181"/>
    </source>
</evidence>
<dbReference type="PANTHER" id="PTHR44186:SF1">
    <property type="entry name" value="BARDET-BIEDL SYNDROME 4 PROTEIN"/>
    <property type="match status" value="1"/>
</dbReference>
<dbReference type="AlphaFoldDB" id="A0A1I0L2G4"/>
<gene>
    <name evidence="6" type="ORF">SAMN05443639_117100</name>
</gene>
<dbReference type="SUPFAM" id="SSF48452">
    <property type="entry name" value="TPR-like"/>
    <property type="match status" value="1"/>
</dbReference>
<feature type="region of interest" description="Disordered" evidence="4">
    <location>
        <begin position="295"/>
        <end position="318"/>
    </location>
</feature>
<reference evidence="7" key="1">
    <citation type="submission" date="2016-10" db="EMBL/GenBank/DDBJ databases">
        <authorList>
            <person name="Varghese N."/>
            <person name="Submissions S."/>
        </authorList>
    </citation>
    <scope>NUCLEOTIDE SEQUENCE [LARGE SCALE GENOMIC DNA]</scope>
    <source>
        <strain evidence="7">DSM 16858</strain>
    </source>
</reference>
<dbReference type="InterPro" id="IPR011990">
    <property type="entry name" value="TPR-like_helical_dom_sf"/>
</dbReference>
<dbReference type="SMART" id="SM00028">
    <property type="entry name" value="TPR"/>
    <property type="match status" value="3"/>
</dbReference>
<dbReference type="Gene3D" id="1.25.40.10">
    <property type="entry name" value="Tetratricopeptide repeat domain"/>
    <property type="match status" value="1"/>
</dbReference>